<gene>
    <name evidence="4" type="ORF">GCM10012284_52020</name>
</gene>
<accession>A0A8J3C3S9</accession>
<dbReference type="InterPro" id="IPR025326">
    <property type="entry name" value="DUF4232"/>
</dbReference>
<proteinExistence type="predicted"/>
<keyword evidence="5" id="KW-1185">Reference proteome</keyword>
<comment type="caution">
    <text evidence="4">The sequence shown here is derived from an EMBL/GenBank/DDBJ whole genome shotgun (WGS) entry which is preliminary data.</text>
</comment>
<dbReference type="Proteomes" id="UP000656042">
    <property type="component" value="Unassembled WGS sequence"/>
</dbReference>
<keyword evidence="2" id="KW-0732">Signal</keyword>
<dbReference type="AlphaFoldDB" id="A0A8J3C3S9"/>
<reference evidence="4" key="2">
    <citation type="submission" date="2020-09" db="EMBL/GenBank/DDBJ databases">
        <authorList>
            <person name="Sun Q."/>
            <person name="Zhou Y."/>
        </authorList>
    </citation>
    <scope>NUCLEOTIDE SEQUENCE</scope>
    <source>
        <strain evidence="4">CGMCC 4.7299</strain>
    </source>
</reference>
<sequence>MRRIRTALLITVPLTLLLAGCGGDDDDGAAAPAPGTAGPGATASANTGTGPSPAASATGSNGGGTNGGGTNGDDANGDDGSSGGGSQGGSGSGDPGRCHTSDLSIADAPDPNGGAAGSYGELLVFTNKSADACTLYGYPGVSWVAGDDGTRVNDPFQRSGGDRATLRLEPGEHAHATLVLVRAGNFGADDCKPAKVRGYRVYPPDETASIFVEKPQTVCSAKGKGLGQVRPLVAGTTG</sequence>
<feature type="compositionally biased region" description="Low complexity" evidence="1">
    <location>
        <begin position="29"/>
        <end position="59"/>
    </location>
</feature>
<reference evidence="4" key="1">
    <citation type="journal article" date="2014" name="Int. J. Syst. Evol. Microbiol.">
        <title>Complete genome sequence of Corynebacterium casei LMG S-19264T (=DSM 44701T), isolated from a smear-ripened cheese.</title>
        <authorList>
            <consortium name="US DOE Joint Genome Institute (JGI-PGF)"/>
            <person name="Walter F."/>
            <person name="Albersmeier A."/>
            <person name="Kalinowski J."/>
            <person name="Ruckert C."/>
        </authorList>
    </citation>
    <scope>NUCLEOTIDE SEQUENCE</scope>
    <source>
        <strain evidence="4">CGMCC 4.7299</strain>
    </source>
</reference>
<evidence type="ECO:0000256" key="2">
    <source>
        <dbReference type="SAM" id="SignalP"/>
    </source>
</evidence>
<dbReference type="PROSITE" id="PS51257">
    <property type="entry name" value="PROKAR_LIPOPROTEIN"/>
    <property type="match status" value="1"/>
</dbReference>
<dbReference type="EMBL" id="BMMX01000035">
    <property type="protein sequence ID" value="GGL10916.1"/>
    <property type="molecule type" value="Genomic_DNA"/>
</dbReference>
<organism evidence="4 5">
    <name type="scientific">Mangrovihabitans endophyticus</name>
    <dbReference type="NCBI Taxonomy" id="1751298"/>
    <lineage>
        <taxon>Bacteria</taxon>
        <taxon>Bacillati</taxon>
        <taxon>Actinomycetota</taxon>
        <taxon>Actinomycetes</taxon>
        <taxon>Micromonosporales</taxon>
        <taxon>Micromonosporaceae</taxon>
        <taxon>Mangrovihabitans</taxon>
    </lineage>
</organism>
<evidence type="ECO:0000313" key="5">
    <source>
        <dbReference type="Proteomes" id="UP000656042"/>
    </source>
</evidence>
<evidence type="ECO:0000256" key="1">
    <source>
        <dbReference type="SAM" id="MobiDB-lite"/>
    </source>
</evidence>
<name>A0A8J3C3S9_9ACTN</name>
<dbReference type="Pfam" id="PF14016">
    <property type="entry name" value="DUF4232"/>
    <property type="match status" value="1"/>
</dbReference>
<dbReference type="RefSeq" id="WP_189081942.1">
    <property type="nucleotide sequence ID" value="NZ_BMMX01000035.1"/>
</dbReference>
<feature type="compositionally biased region" description="Gly residues" evidence="1">
    <location>
        <begin position="60"/>
        <end position="71"/>
    </location>
</feature>
<evidence type="ECO:0000259" key="3">
    <source>
        <dbReference type="Pfam" id="PF14016"/>
    </source>
</evidence>
<feature type="signal peptide" evidence="2">
    <location>
        <begin position="1"/>
        <end position="18"/>
    </location>
</feature>
<feature type="chain" id="PRO_5038452699" description="DUF4232 domain-containing protein" evidence="2">
    <location>
        <begin position="19"/>
        <end position="238"/>
    </location>
</feature>
<protein>
    <recommendedName>
        <fullName evidence="3">DUF4232 domain-containing protein</fullName>
    </recommendedName>
</protein>
<evidence type="ECO:0000313" key="4">
    <source>
        <dbReference type="EMBL" id="GGL10916.1"/>
    </source>
</evidence>
<feature type="region of interest" description="Disordered" evidence="1">
    <location>
        <begin position="24"/>
        <end position="112"/>
    </location>
</feature>
<feature type="domain" description="DUF4232" evidence="3">
    <location>
        <begin position="98"/>
        <end position="220"/>
    </location>
</feature>
<feature type="compositionally biased region" description="Gly residues" evidence="1">
    <location>
        <begin position="80"/>
        <end position="94"/>
    </location>
</feature>